<dbReference type="AlphaFoldDB" id="A0A229NTY7"/>
<dbReference type="Proteomes" id="UP000215145">
    <property type="component" value="Unassembled WGS sequence"/>
</dbReference>
<dbReference type="InterPro" id="IPR000073">
    <property type="entry name" value="AB_hydrolase_1"/>
</dbReference>
<dbReference type="PRINTS" id="PR00412">
    <property type="entry name" value="EPOXHYDRLASE"/>
</dbReference>
<accession>A0A229NTY7</accession>
<dbReference type="PRINTS" id="PR00111">
    <property type="entry name" value="ABHYDROLASE"/>
</dbReference>
<dbReference type="Pfam" id="PF00561">
    <property type="entry name" value="Abhydrolase_1"/>
    <property type="match status" value="1"/>
</dbReference>
<protein>
    <submittedName>
        <fullName evidence="2">Alpha/beta hydrolase</fullName>
    </submittedName>
</protein>
<evidence type="ECO:0000313" key="3">
    <source>
        <dbReference type="Proteomes" id="UP000215145"/>
    </source>
</evidence>
<evidence type="ECO:0000313" key="2">
    <source>
        <dbReference type="EMBL" id="OXM13149.1"/>
    </source>
</evidence>
<dbReference type="InterPro" id="IPR000639">
    <property type="entry name" value="Epox_hydrolase-like"/>
</dbReference>
<gene>
    <name evidence="2" type="ORF">CGZ75_23600</name>
</gene>
<reference evidence="2 3" key="1">
    <citation type="submission" date="2017-07" db="EMBL/GenBank/DDBJ databases">
        <title>Paenibacillus herberti R33 genome sequencing and assembly.</title>
        <authorList>
            <person name="Su W."/>
        </authorList>
    </citation>
    <scope>NUCLEOTIDE SEQUENCE [LARGE SCALE GENOMIC DNA]</scope>
    <source>
        <strain evidence="2 3">R33</strain>
    </source>
</reference>
<organism evidence="2 3">
    <name type="scientific">Paenibacillus herberti</name>
    <dbReference type="NCBI Taxonomy" id="1619309"/>
    <lineage>
        <taxon>Bacteria</taxon>
        <taxon>Bacillati</taxon>
        <taxon>Bacillota</taxon>
        <taxon>Bacilli</taxon>
        <taxon>Bacillales</taxon>
        <taxon>Paenibacillaceae</taxon>
        <taxon>Paenibacillus</taxon>
    </lineage>
</organism>
<dbReference type="GO" id="GO:0016020">
    <property type="term" value="C:membrane"/>
    <property type="evidence" value="ECO:0007669"/>
    <property type="project" value="TreeGrafter"/>
</dbReference>
<dbReference type="PANTHER" id="PTHR43798:SF33">
    <property type="entry name" value="HYDROLASE, PUTATIVE (AFU_ORTHOLOGUE AFUA_2G14860)-RELATED"/>
    <property type="match status" value="1"/>
</dbReference>
<dbReference type="PANTHER" id="PTHR43798">
    <property type="entry name" value="MONOACYLGLYCEROL LIPASE"/>
    <property type="match status" value="1"/>
</dbReference>
<keyword evidence="3" id="KW-1185">Reference proteome</keyword>
<dbReference type="RefSeq" id="WP_089526878.1">
    <property type="nucleotide sequence ID" value="NZ_NMUQ01000004.1"/>
</dbReference>
<dbReference type="OrthoDB" id="252464at2"/>
<dbReference type="InterPro" id="IPR029058">
    <property type="entry name" value="AB_hydrolase_fold"/>
</dbReference>
<dbReference type="InterPro" id="IPR050266">
    <property type="entry name" value="AB_hydrolase_sf"/>
</dbReference>
<dbReference type="Gene3D" id="3.40.50.1820">
    <property type="entry name" value="alpha/beta hydrolase"/>
    <property type="match status" value="1"/>
</dbReference>
<comment type="caution">
    <text evidence="2">The sequence shown here is derived from an EMBL/GenBank/DDBJ whole genome shotgun (WGS) entry which is preliminary data.</text>
</comment>
<feature type="domain" description="AB hydrolase-1" evidence="1">
    <location>
        <begin position="37"/>
        <end position="262"/>
    </location>
</feature>
<keyword evidence="2" id="KW-0378">Hydrolase</keyword>
<sequence>MSNRSLANRRLTLPGGTDLAYRDNGRSTGKSSGHELTLVLLHGFCGSSAYWEKLLPLLEPRYRIITADLRGHGNSSGAGDRVLQMEQLADDIAELLSAIEADNIVLLGHSMGGYAALALAEKYPDLLSGLGLIHSTPMPDSPEAQEGREKAAAALANNGIVSFVDGLVPKLFAPSNLESDLISRAKEIGYGTAAADAAAAALGMKQRPDRSSVLESLQIPLLLVAGSEDAVIPPAKVFAAQGSRTRTEVLEGAGHMSMMEQPEKLASLLEEWLKTELNV</sequence>
<dbReference type="EMBL" id="NMUQ01000004">
    <property type="protein sequence ID" value="OXM13149.1"/>
    <property type="molecule type" value="Genomic_DNA"/>
</dbReference>
<dbReference type="SUPFAM" id="SSF53474">
    <property type="entry name" value="alpha/beta-Hydrolases"/>
    <property type="match status" value="1"/>
</dbReference>
<evidence type="ECO:0000259" key="1">
    <source>
        <dbReference type="Pfam" id="PF00561"/>
    </source>
</evidence>
<dbReference type="GO" id="GO:0016787">
    <property type="term" value="F:hydrolase activity"/>
    <property type="evidence" value="ECO:0007669"/>
    <property type="project" value="UniProtKB-KW"/>
</dbReference>
<name>A0A229NTY7_9BACL</name>
<proteinExistence type="predicted"/>